<accession>A0A835ACK4</accession>
<proteinExistence type="predicted"/>
<organism evidence="1 2">
    <name type="scientific">Digitaria exilis</name>
    <dbReference type="NCBI Taxonomy" id="1010633"/>
    <lineage>
        <taxon>Eukaryota</taxon>
        <taxon>Viridiplantae</taxon>
        <taxon>Streptophyta</taxon>
        <taxon>Embryophyta</taxon>
        <taxon>Tracheophyta</taxon>
        <taxon>Spermatophyta</taxon>
        <taxon>Magnoliopsida</taxon>
        <taxon>Liliopsida</taxon>
        <taxon>Poales</taxon>
        <taxon>Poaceae</taxon>
        <taxon>PACMAD clade</taxon>
        <taxon>Panicoideae</taxon>
        <taxon>Panicodae</taxon>
        <taxon>Paniceae</taxon>
        <taxon>Anthephorinae</taxon>
        <taxon>Digitaria</taxon>
    </lineage>
</organism>
<name>A0A835ACK4_9POAL</name>
<keyword evidence="2" id="KW-1185">Reference proteome</keyword>
<protein>
    <submittedName>
        <fullName evidence="1">Uncharacterized protein</fullName>
    </submittedName>
</protein>
<reference evidence="1" key="1">
    <citation type="submission" date="2020-07" db="EMBL/GenBank/DDBJ databases">
        <title>Genome sequence and genetic diversity analysis of an under-domesticated orphan crop, white fonio (Digitaria exilis).</title>
        <authorList>
            <person name="Bennetzen J.L."/>
            <person name="Chen S."/>
            <person name="Ma X."/>
            <person name="Wang X."/>
            <person name="Yssel A.E.J."/>
            <person name="Chaluvadi S.R."/>
            <person name="Johnson M."/>
            <person name="Gangashetty P."/>
            <person name="Hamidou F."/>
            <person name="Sanogo M.D."/>
            <person name="Zwaenepoel A."/>
            <person name="Wallace J."/>
            <person name="Van De Peer Y."/>
            <person name="Van Deynze A."/>
        </authorList>
    </citation>
    <scope>NUCLEOTIDE SEQUENCE</scope>
    <source>
        <tissue evidence="1">Leaves</tissue>
    </source>
</reference>
<dbReference type="EMBL" id="JACEFO010002455">
    <property type="protein sequence ID" value="KAF8659574.1"/>
    <property type="molecule type" value="Genomic_DNA"/>
</dbReference>
<sequence length="44" mass="4843">MTCFSVSCPCCQQRKWCALVCCPLVGATSGPLSLVWTFMKITLE</sequence>
<evidence type="ECO:0000313" key="1">
    <source>
        <dbReference type="EMBL" id="KAF8659574.1"/>
    </source>
</evidence>
<evidence type="ECO:0000313" key="2">
    <source>
        <dbReference type="Proteomes" id="UP000636709"/>
    </source>
</evidence>
<dbReference type="Proteomes" id="UP000636709">
    <property type="component" value="Unassembled WGS sequence"/>
</dbReference>
<gene>
    <name evidence="1" type="ORF">HU200_058326</name>
</gene>
<comment type="caution">
    <text evidence="1">The sequence shown here is derived from an EMBL/GenBank/DDBJ whole genome shotgun (WGS) entry which is preliminary data.</text>
</comment>
<dbReference type="AlphaFoldDB" id="A0A835ACK4"/>